<name>A0A803TN93_ANOCA</name>
<dbReference type="AlphaFoldDB" id="A0A803TN93"/>
<organism evidence="2 3">
    <name type="scientific">Anolis carolinensis</name>
    <name type="common">Green anole</name>
    <name type="synonym">American chameleon</name>
    <dbReference type="NCBI Taxonomy" id="28377"/>
    <lineage>
        <taxon>Eukaryota</taxon>
        <taxon>Metazoa</taxon>
        <taxon>Chordata</taxon>
        <taxon>Craniata</taxon>
        <taxon>Vertebrata</taxon>
        <taxon>Euteleostomi</taxon>
        <taxon>Lepidosauria</taxon>
        <taxon>Squamata</taxon>
        <taxon>Bifurcata</taxon>
        <taxon>Unidentata</taxon>
        <taxon>Episquamata</taxon>
        <taxon>Toxicofera</taxon>
        <taxon>Iguania</taxon>
        <taxon>Dactyloidae</taxon>
        <taxon>Anolis</taxon>
    </lineage>
</organism>
<sequence length="161" mass="18474">DRLILNEEISEKEIYQAIKKLDGTKTPGMDGLGTEYYKSFSEMLIPKLLELYNGIMNGEKIPESWRMSLIILIPKPDKDLTDPGSYRPISLVNQDAKILSAIIANRLNKCMYKYIKMDQCGFVKGRQMSNVIGRVINKIWRAQREKIKVGILALDIFKAFD</sequence>
<dbReference type="Proteomes" id="UP000001646">
    <property type="component" value="Chromosome 3"/>
</dbReference>
<dbReference type="SUPFAM" id="SSF56672">
    <property type="entry name" value="DNA/RNA polymerases"/>
    <property type="match status" value="1"/>
</dbReference>
<reference evidence="2 3" key="1">
    <citation type="submission" date="2009-12" db="EMBL/GenBank/DDBJ databases">
        <title>The Genome Sequence of Anolis carolinensis (Green Anole Lizard).</title>
        <authorList>
            <consortium name="The Genome Sequencing Platform"/>
            <person name="Di Palma F."/>
            <person name="Alfoldi J."/>
            <person name="Heiman D."/>
            <person name="Young S."/>
            <person name="Grabherr M."/>
            <person name="Johnson J."/>
            <person name="Lander E.S."/>
            <person name="Lindblad-Toh K."/>
        </authorList>
    </citation>
    <scope>NUCLEOTIDE SEQUENCE [LARGE SCALE GENOMIC DNA]</scope>
    <source>
        <strain evidence="2 3">JBL SC #1</strain>
    </source>
</reference>
<protein>
    <recommendedName>
        <fullName evidence="1">Reverse transcriptase domain-containing protein</fullName>
    </recommendedName>
</protein>
<dbReference type="InterPro" id="IPR043502">
    <property type="entry name" value="DNA/RNA_pol_sf"/>
</dbReference>
<dbReference type="Ensembl" id="ENSACAT00000053688.1">
    <property type="protein sequence ID" value="ENSACAP00000036683.1"/>
    <property type="gene ID" value="ENSACAG00000040536.1"/>
</dbReference>
<evidence type="ECO:0000313" key="2">
    <source>
        <dbReference type="Ensembl" id="ENSACAP00000036683.1"/>
    </source>
</evidence>
<dbReference type="InParanoid" id="A0A803TN93"/>
<dbReference type="InterPro" id="IPR000477">
    <property type="entry name" value="RT_dom"/>
</dbReference>
<dbReference type="Pfam" id="PF00078">
    <property type="entry name" value="RVT_1"/>
    <property type="match status" value="1"/>
</dbReference>
<reference evidence="2" key="2">
    <citation type="submission" date="2025-08" db="UniProtKB">
        <authorList>
            <consortium name="Ensembl"/>
        </authorList>
    </citation>
    <scope>IDENTIFICATION</scope>
</reference>
<accession>A0A803TN93</accession>
<reference evidence="2" key="3">
    <citation type="submission" date="2025-09" db="UniProtKB">
        <authorList>
            <consortium name="Ensembl"/>
        </authorList>
    </citation>
    <scope>IDENTIFICATION</scope>
</reference>
<feature type="domain" description="Reverse transcriptase" evidence="1">
    <location>
        <begin position="54"/>
        <end position="161"/>
    </location>
</feature>
<dbReference type="PANTHER" id="PTHR31635:SF196">
    <property type="entry name" value="REVERSE TRANSCRIPTASE DOMAIN-CONTAINING PROTEIN-RELATED"/>
    <property type="match status" value="1"/>
</dbReference>
<evidence type="ECO:0000313" key="3">
    <source>
        <dbReference type="Proteomes" id="UP000001646"/>
    </source>
</evidence>
<dbReference type="PANTHER" id="PTHR31635">
    <property type="entry name" value="REVERSE TRANSCRIPTASE DOMAIN-CONTAINING PROTEIN-RELATED"/>
    <property type="match status" value="1"/>
</dbReference>
<proteinExistence type="predicted"/>
<keyword evidence="3" id="KW-1185">Reference proteome</keyword>
<dbReference type="PROSITE" id="PS50878">
    <property type="entry name" value="RT_POL"/>
    <property type="match status" value="1"/>
</dbReference>
<dbReference type="GeneTree" id="ENSGT00940000163630"/>
<evidence type="ECO:0000259" key="1">
    <source>
        <dbReference type="PROSITE" id="PS50878"/>
    </source>
</evidence>